<name>A0A6J4JDR3_9ACTN</name>
<dbReference type="PANTHER" id="PTHR11006">
    <property type="entry name" value="PROTEIN ARGININE N-METHYLTRANSFERASE"/>
    <property type="match status" value="1"/>
</dbReference>
<organism evidence="5">
    <name type="scientific">uncultured Mycobacteriales bacterium</name>
    <dbReference type="NCBI Taxonomy" id="581187"/>
    <lineage>
        <taxon>Bacteria</taxon>
        <taxon>Bacillati</taxon>
        <taxon>Actinomycetota</taxon>
        <taxon>Actinomycetes</taxon>
        <taxon>Mycobacteriales</taxon>
        <taxon>environmental samples</taxon>
    </lineage>
</organism>
<dbReference type="AlphaFoldDB" id="A0A6J4JDR3"/>
<dbReference type="CDD" id="cd02440">
    <property type="entry name" value="AdoMet_MTases"/>
    <property type="match status" value="1"/>
</dbReference>
<dbReference type="GO" id="GO:0016274">
    <property type="term" value="F:protein-arginine N-methyltransferase activity"/>
    <property type="evidence" value="ECO:0007669"/>
    <property type="project" value="InterPro"/>
</dbReference>
<dbReference type="Pfam" id="PF06325">
    <property type="entry name" value="PrmA"/>
    <property type="match status" value="1"/>
</dbReference>
<feature type="domain" description="Protein arginine N-methyltransferase" evidence="4">
    <location>
        <begin position="204"/>
        <end position="335"/>
    </location>
</feature>
<accession>A0A6J4JDR3</accession>
<dbReference type="InterPro" id="IPR055135">
    <property type="entry name" value="PRMT_dom"/>
</dbReference>
<keyword evidence="2" id="KW-0808">Transferase</keyword>
<evidence type="ECO:0000256" key="2">
    <source>
        <dbReference type="ARBA" id="ARBA00022679"/>
    </source>
</evidence>
<dbReference type="Gene3D" id="3.40.50.150">
    <property type="entry name" value="Vaccinia Virus protein VP39"/>
    <property type="match status" value="1"/>
</dbReference>
<dbReference type="Pfam" id="PF22528">
    <property type="entry name" value="PRMT_C"/>
    <property type="match status" value="1"/>
</dbReference>
<evidence type="ECO:0000259" key="4">
    <source>
        <dbReference type="Pfam" id="PF22528"/>
    </source>
</evidence>
<keyword evidence="1" id="KW-0489">Methyltransferase</keyword>
<protein>
    <recommendedName>
        <fullName evidence="4">Protein arginine N-methyltransferase domain-containing protein</fullName>
    </recommendedName>
</protein>
<dbReference type="PROSITE" id="PS51678">
    <property type="entry name" value="SAM_MT_PRMT"/>
    <property type="match status" value="1"/>
</dbReference>
<keyword evidence="3" id="KW-0949">S-adenosyl-L-methionine</keyword>
<dbReference type="GO" id="GO:0042054">
    <property type="term" value="F:histone methyltransferase activity"/>
    <property type="evidence" value="ECO:0007669"/>
    <property type="project" value="TreeGrafter"/>
</dbReference>
<dbReference type="SUPFAM" id="SSF53335">
    <property type="entry name" value="S-adenosyl-L-methionine-dependent methyltransferases"/>
    <property type="match status" value="1"/>
</dbReference>
<dbReference type="EMBL" id="CADCTP010000305">
    <property type="protein sequence ID" value="CAA9277701.1"/>
    <property type="molecule type" value="Genomic_DNA"/>
</dbReference>
<evidence type="ECO:0000313" key="5">
    <source>
        <dbReference type="EMBL" id="CAA9277701.1"/>
    </source>
</evidence>
<dbReference type="InterPro" id="IPR029063">
    <property type="entry name" value="SAM-dependent_MTases_sf"/>
</dbReference>
<gene>
    <name evidence="5" type="ORF">AVDCRST_MAG41-3359</name>
</gene>
<proteinExistence type="predicted"/>
<reference evidence="5" key="1">
    <citation type="submission" date="2020-02" db="EMBL/GenBank/DDBJ databases">
        <authorList>
            <person name="Meier V. D."/>
        </authorList>
    </citation>
    <scope>NUCLEOTIDE SEQUENCE</scope>
    <source>
        <strain evidence="5">AVDCRST_MAG41</strain>
    </source>
</reference>
<sequence>MTSVVTRPLGPFAAFDGREALLRRGEEALARRDYASAVHLLGLAGGHLAAPHDRTARLMNRAVRELVPRWHFSMLNDDARNTAYRRAIEAVVRPGDLVLDIGTGAGLLSLFAARAGARVVTCEVEPLVAAVAEQVVADNGLSDRISVVNARSTDLRVGVELPDRADVLVTEIFDCGLLGEHVLPVLAHARRELLRPDSRLVPGSARLWAQLVDSEQIWARNSVTEVAGFDLSAFAQLRSLEYFSTYVHQYEHTPLTDPFPVLDVDFSTRPGPAEVHLEVPVTAGGRAHAVVMWFELALSPGVTLCNDVAENPQSHWRQAVQTFDRPLECAAGGTVPLLAVHDGERVLVRPQQPAGGPATR</sequence>
<dbReference type="Gene3D" id="2.70.160.11">
    <property type="entry name" value="Hnrnp arginine n-methyltransferase1"/>
    <property type="match status" value="1"/>
</dbReference>
<evidence type="ECO:0000256" key="3">
    <source>
        <dbReference type="ARBA" id="ARBA00022691"/>
    </source>
</evidence>
<evidence type="ECO:0000256" key="1">
    <source>
        <dbReference type="ARBA" id="ARBA00022603"/>
    </source>
</evidence>
<dbReference type="InterPro" id="IPR025799">
    <property type="entry name" value="Arg_MeTrfase"/>
</dbReference>
<dbReference type="GO" id="GO:0032259">
    <property type="term" value="P:methylation"/>
    <property type="evidence" value="ECO:0007669"/>
    <property type="project" value="UniProtKB-KW"/>
</dbReference>
<dbReference type="PANTHER" id="PTHR11006:SF4">
    <property type="entry name" value="PROTEIN ARGININE N-METHYLTRANSFERASE 7"/>
    <property type="match status" value="1"/>
</dbReference>